<name>A0ACC7LEH3_9FLAO</name>
<accession>A0ACC7LEH3</accession>
<sequence length="339" mass="38076">MTFGLAFTFLSCSNDAKTDEETETISGYSIERLKAAEEWANRNTKTAAVVVLVDGQILYQWGDVDTKYISHSTRKSFMSALYGKYVNDGSIDIDATMADLGIDDIPALTDQEKTATVGHCLQSVSGVYHTAEAESDFMHDLKPDQDTNLPGTFWIYNNWDFNVLKTIFEQETEKNFYGALKNDIMDPIGANFQLSDSISWTPTRSIHPAYMFRISATDMSKFGQLMLDKGNWQGNQLIPASWVEESTKYGRDAEIYGGDGYGYMWWVATNENARPYLPNCNLPAGTYSARGAGGQWMEVIPEKKMVFVHLVDTYVKNNVAFEDIGTLLQMVLDSKIEDN</sequence>
<keyword evidence="2" id="KW-1185">Reference proteome</keyword>
<proteinExistence type="predicted"/>
<comment type="caution">
    <text evidence="1">The sequence shown here is derived from an EMBL/GenBank/DDBJ whole genome shotgun (WGS) entry which is preliminary data.</text>
</comment>
<dbReference type="EC" id="3.-.-.-" evidence="1"/>
<evidence type="ECO:0000313" key="1">
    <source>
        <dbReference type="EMBL" id="MFH6601863.1"/>
    </source>
</evidence>
<reference evidence="1" key="1">
    <citation type="submission" date="2024-09" db="EMBL/GenBank/DDBJ databases">
        <authorList>
            <person name="Liu J."/>
        </authorList>
    </citation>
    <scope>NUCLEOTIDE SEQUENCE</scope>
    <source>
        <strain evidence="1">NBU2967</strain>
    </source>
</reference>
<gene>
    <name evidence="1" type="ORF">ACEZ3G_00125</name>
</gene>
<evidence type="ECO:0000313" key="2">
    <source>
        <dbReference type="Proteomes" id="UP001595191"/>
    </source>
</evidence>
<organism evidence="1 2">
    <name type="scientific">Meishania litoralis</name>
    <dbReference type="NCBI Taxonomy" id="3434685"/>
    <lineage>
        <taxon>Bacteria</taxon>
        <taxon>Pseudomonadati</taxon>
        <taxon>Bacteroidota</taxon>
        <taxon>Flavobacteriia</taxon>
        <taxon>Flavobacteriales</taxon>
        <taxon>Flavobacteriaceae</taxon>
        <taxon>Meishania</taxon>
    </lineage>
</organism>
<dbReference type="EMBL" id="JBHFPV010000001">
    <property type="protein sequence ID" value="MFH6601863.1"/>
    <property type="molecule type" value="Genomic_DNA"/>
</dbReference>
<keyword evidence="1" id="KW-0378">Hydrolase</keyword>
<dbReference type="Proteomes" id="UP001595191">
    <property type="component" value="Unassembled WGS sequence"/>
</dbReference>
<protein>
    <submittedName>
        <fullName evidence="1">Serine hydrolase domain-containing protein</fullName>
        <ecNumber evidence="1">3.-.-.-</ecNumber>
    </submittedName>
</protein>